<dbReference type="Proteomes" id="UP000199662">
    <property type="component" value="Unassembled WGS sequence"/>
</dbReference>
<gene>
    <name evidence="2" type="ORF">SAMN05660742_11020</name>
</gene>
<sequence length="189" mass="22422">MMLKKYKILCLIGFIMVLFSNVVFAASFQTVADTFLSLYKVNEVDKSILYNEDMRKITIRIHKVATTTDEMLVYKDQTVIYQKEMPHNWSYRIYQLKNASDDRFVYAINSNKDHWLMGYDATKDKWQVYASSADFYNSVQGDPWIQEKHGDIILSFHDMGKDNPTQEYRLFWDTRSNWFGYEDLGIHSN</sequence>
<feature type="signal peptide" evidence="1">
    <location>
        <begin position="1"/>
        <end position="25"/>
    </location>
</feature>
<dbReference type="AlphaFoldDB" id="A0A1H6ZQT1"/>
<name>A0A1H6ZQT1_9FIRM</name>
<dbReference type="RefSeq" id="WP_091831596.1">
    <property type="nucleotide sequence ID" value="NZ_FNZK01000010.1"/>
</dbReference>
<dbReference type="EMBL" id="FNZK01000010">
    <property type="protein sequence ID" value="SEJ54524.1"/>
    <property type="molecule type" value="Genomic_DNA"/>
</dbReference>
<organism evidence="2 3">
    <name type="scientific">Propionispira arboris</name>
    <dbReference type="NCBI Taxonomy" id="84035"/>
    <lineage>
        <taxon>Bacteria</taxon>
        <taxon>Bacillati</taxon>
        <taxon>Bacillota</taxon>
        <taxon>Negativicutes</taxon>
        <taxon>Selenomonadales</taxon>
        <taxon>Selenomonadaceae</taxon>
        <taxon>Propionispira</taxon>
    </lineage>
</organism>
<accession>A0A1H6ZQT1</accession>
<evidence type="ECO:0000256" key="1">
    <source>
        <dbReference type="SAM" id="SignalP"/>
    </source>
</evidence>
<evidence type="ECO:0000313" key="2">
    <source>
        <dbReference type="EMBL" id="SEJ54524.1"/>
    </source>
</evidence>
<protein>
    <submittedName>
        <fullName evidence="2">Uncharacterized protein</fullName>
    </submittedName>
</protein>
<evidence type="ECO:0000313" key="3">
    <source>
        <dbReference type="Proteomes" id="UP000199662"/>
    </source>
</evidence>
<reference evidence="2 3" key="1">
    <citation type="submission" date="2016-10" db="EMBL/GenBank/DDBJ databases">
        <authorList>
            <person name="de Groot N.N."/>
        </authorList>
    </citation>
    <scope>NUCLEOTIDE SEQUENCE [LARGE SCALE GENOMIC DNA]</scope>
    <source>
        <strain evidence="2 3">DSM 2179</strain>
    </source>
</reference>
<keyword evidence="3" id="KW-1185">Reference proteome</keyword>
<dbReference type="STRING" id="84035.SAMN05660742_11020"/>
<keyword evidence="1" id="KW-0732">Signal</keyword>
<feature type="chain" id="PRO_5011610843" evidence="1">
    <location>
        <begin position="26"/>
        <end position="189"/>
    </location>
</feature>
<proteinExistence type="predicted"/>